<reference evidence="1 2" key="1">
    <citation type="journal article" date="2015" name="Sci. Rep.">
        <title>Genome of the facultative scuticociliatosis pathogen Pseudocohnilembus persalinus provides insight into its virulence through horizontal gene transfer.</title>
        <authorList>
            <person name="Xiong J."/>
            <person name="Wang G."/>
            <person name="Cheng J."/>
            <person name="Tian M."/>
            <person name="Pan X."/>
            <person name="Warren A."/>
            <person name="Jiang C."/>
            <person name="Yuan D."/>
            <person name="Miao W."/>
        </authorList>
    </citation>
    <scope>NUCLEOTIDE SEQUENCE [LARGE SCALE GENOMIC DNA]</scope>
    <source>
        <strain evidence="1">36N120E</strain>
    </source>
</reference>
<accession>A0A0V0QLM1</accession>
<dbReference type="Gene3D" id="2.40.10.10">
    <property type="entry name" value="Trypsin-like serine proteases"/>
    <property type="match status" value="1"/>
</dbReference>
<dbReference type="InterPro" id="IPR008760">
    <property type="entry name" value="EAV_peptidase_S32"/>
</dbReference>
<evidence type="ECO:0000313" key="2">
    <source>
        <dbReference type="Proteomes" id="UP000054937"/>
    </source>
</evidence>
<gene>
    <name evidence="1" type="ORF">PPERSA_10207</name>
</gene>
<dbReference type="OrthoDB" id="10025068at2759"/>
<dbReference type="InParanoid" id="A0A0V0QLM1"/>
<name>A0A0V0QLM1_PSEPJ</name>
<dbReference type="InterPro" id="IPR009003">
    <property type="entry name" value="Peptidase_S1_PA"/>
</dbReference>
<sequence length="106" mass="11838">MKQLIKMKKRKFQFKKINFKKPVNIKLLINSQKSIGLGKIIDFSQFILCYEGTTACGSSGSPVIDQNGNLLGINTGSFDDITENEKVSKVQNLGLISFDVQVPENR</sequence>
<keyword evidence="2" id="KW-1185">Reference proteome</keyword>
<comment type="caution">
    <text evidence="1">The sequence shown here is derived from an EMBL/GenBank/DDBJ whole genome shotgun (WGS) entry which is preliminary data.</text>
</comment>
<organism evidence="1 2">
    <name type="scientific">Pseudocohnilembus persalinus</name>
    <name type="common">Ciliate</name>
    <dbReference type="NCBI Taxonomy" id="266149"/>
    <lineage>
        <taxon>Eukaryota</taxon>
        <taxon>Sar</taxon>
        <taxon>Alveolata</taxon>
        <taxon>Ciliophora</taxon>
        <taxon>Intramacronucleata</taxon>
        <taxon>Oligohymenophorea</taxon>
        <taxon>Scuticociliatia</taxon>
        <taxon>Philasterida</taxon>
        <taxon>Pseudocohnilembidae</taxon>
        <taxon>Pseudocohnilembus</taxon>
    </lineage>
</organism>
<evidence type="ECO:0000313" key="1">
    <source>
        <dbReference type="EMBL" id="KRX03126.1"/>
    </source>
</evidence>
<dbReference type="GO" id="GO:0004252">
    <property type="term" value="F:serine-type endopeptidase activity"/>
    <property type="evidence" value="ECO:0007669"/>
    <property type="project" value="InterPro"/>
</dbReference>
<proteinExistence type="predicted"/>
<dbReference type="EMBL" id="LDAU01000144">
    <property type="protein sequence ID" value="KRX03126.1"/>
    <property type="molecule type" value="Genomic_DNA"/>
</dbReference>
<dbReference type="SUPFAM" id="SSF50494">
    <property type="entry name" value="Trypsin-like serine proteases"/>
    <property type="match status" value="1"/>
</dbReference>
<dbReference type="AlphaFoldDB" id="A0A0V0QLM1"/>
<protein>
    <submittedName>
        <fullName evidence="1">Trypsin-like cysteine/serine peptidase domain</fullName>
    </submittedName>
</protein>
<dbReference type="InterPro" id="IPR043504">
    <property type="entry name" value="Peptidase_S1_PA_chymotrypsin"/>
</dbReference>
<dbReference type="Pfam" id="PF05579">
    <property type="entry name" value="Peptidase_S32"/>
    <property type="match status" value="1"/>
</dbReference>
<dbReference type="Proteomes" id="UP000054937">
    <property type="component" value="Unassembled WGS sequence"/>
</dbReference>
<dbReference type="GO" id="GO:0019082">
    <property type="term" value="P:viral protein processing"/>
    <property type="evidence" value="ECO:0007669"/>
    <property type="project" value="InterPro"/>
</dbReference>